<dbReference type="RefSeq" id="WP_379862324.1">
    <property type="nucleotide sequence ID" value="NZ_JBHMFC010000103.1"/>
</dbReference>
<keyword evidence="3" id="KW-1185">Reference proteome</keyword>
<dbReference type="GO" id="GO:0004519">
    <property type="term" value="F:endonuclease activity"/>
    <property type="evidence" value="ECO:0007669"/>
    <property type="project" value="UniProtKB-KW"/>
</dbReference>
<protein>
    <submittedName>
        <fullName evidence="2">ATP-dependent endonuclease</fullName>
    </submittedName>
</protein>
<evidence type="ECO:0000259" key="1">
    <source>
        <dbReference type="Pfam" id="PF13304"/>
    </source>
</evidence>
<comment type="caution">
    <text evidence="2">The sequence shown here is derived from an EMBL/GenBank/DDBJ whole genome shotgun (WGS) entry which is preliminary data.</text>
</comment>
<dbReference type="EMBL" id="JBHMFC010000103">
    <property type="protein sequence ID" value="MFB9058082.1"/>
    <property type="molecule type" value="Genomic_DNA"/>
</dbReference>
<proteinExistence type="predicted"/>
<dbReference type="PANTHER" id="PTHR43581">
    <property type="entry name" value="ATP/GTP PHOSPHATASE"/>
    <property type="match status" value="1"/>
</dbReference>
<name>A0ABV5FF44_9FLAO</name>
<keyword evidence="2" id="KW-0378">Hydrolase</keyword>
<dbReference type="Proteomes" id="UP001589585">
    <property type="component" value="Unassembled WGS sequence"/>
</dbReference>
<reference evidence="2 3" key="1">
    <citation type="submission" date="2024-09" db="EMBL/GenBank/DDBJ databases">
        <authorList>
            <person name="Sun Q."/>
            <person name="Mori K."/>
        </authorList>
    </citation>
    <scope>NUCLEOTIDE SEQUENCE [LARGE SCALE GENOMIC DNA]</scope>
    <source>
        <strain evidence="2 3">CECT 8622</strain>
    </source>
</reference>
<dbReference type="SUPFAM" id="SSF52540">
    <property type="entry name" value="P-loop containing nucleoside triphosphate hydrolases"/>
    <property type="match status" value="1"/>
</dbReference>
<accession>A0ABV5FF44</accession>
<dbReference type="Gene3D" id="3.40.50.300">
    <property type="entry name" value="P-loop containing nucleotide triphosphate hydrolases"/>
    <property type="match status" value="1"/>
</dbReference>
<keyword evidence="2" id="KW-0540">Nuclease</keyword>
<dbReference type="Pfam" id="PF13304">
    <property type="entry name" value="AAA_21"/>
    <property type="match status" value="1"/>
</dbReference>
<sequence length="556" mass="64636">MKICSVKIENFKAFNSVEIPLNPKFNVIIGENNIGKSTLFEAIHLWMLGYKSLIQANGKSFYGSNTLRYISFDSLYFLRITNINDVFHSNKKTASITINILLEEKIYSLKIKFEKPASMGFYLRVKYEGQDFKSLSEMLKEKGLNLSNSIFIYHTRPVFSTIKNEPFYNSAQLMKKISLGKTYDVIRNKILKGDPSERKFIRLQQRISKVFNNQVEIRFKNKNLQDEEYVRITVKIDNSKEVDISLVGSGILQIIDIFSTLEFINRRDNCLNILLIDEPDSHIHSNLQSALIDELRTDINNQHFIITHNDRLINKAEEGELLFINKVSLEKGKIIPIPKENYNNVTAELASKMFSLNEIERNKIIVITEGKTDKKILEIAWSKLNPDIACPFKFISSGIQIDENTRTGNADSVRRTIETLSTFFSDLKIIGLFDNDREGYEQFNSLNKEIFTPQDYNSIHRKHLEKNIFGVVLPVPIFRQQYININSMKQRYFVIEHYFSDEILQQHNMIDEPIINGVSIYEISGKKNNFSQHIQDLDVNEFGNFSILFQYIENLF</sequence>
<keyword evidence="2" id="KW-0255">Endonuclease</keyword>
<evidence type="ECO:0000313" key="2">
    <source>
        <dbReference type="EMBL" id="MFB9058082.1"/>
    </source>
</evidence>
<feature type="domain" description="ATPase AAA-type core" evidence="1">
    <location>
        <begin position="25"/>
        <end position="314"/>
    </location>
</feature>
<evidence type="ECO:0000313" key="3">
    <source>
        <dbReference type="Proteomes" id="UP001589585"/>
    </source>
</evidence>
<organism evidence="2 3">
    <name type="scientific">Mariniflexile ostreae</name>
    <dbReference type="NCBI Taxonomy" id="1520892"/>
    <lineage>
        <taxon>Bacteria</taxon>
        <taxon>Pseudomonadati</taxon>
        <taxon>Bacteroidota</taxon>
        <taxon>Flavobacteriia</taxon>
        <taxon>Flavobacteriales</taxon>
        <taxon>Flavobacteriaceae</taxon>
        <taxon>Mariniflexile</taxon>
    </lineage>
</organism>
<dbReference type="PANTHER" id="PTHR43581:SF2">
    <property type="entry name" value="EXCINUCLEASE ATPASE SUBUNIT"/>
    <property type="match status" value="1"/>
</dbReference>
<gene>
    <name evidence="2" type="ORF">ACFFU9_15160</name>
</gene>
<dbReference type="InterPro" id="IPR027417">
    <property type="entry name" value="P-loop_NTPase"/>
</dbReference>
<dbReference type="InterPro" id="IPR051396">
    <property type="entry name" value="Bact_Antivir_Def_Nuclease"/>
</dbReference>
<dbReference type="InterPro" id="IPR003959">
    <property type="entry name" value="ATPase_AAA_core"/>
</dbReference>